<reference evidence="1" key="2">
    <citation type="submission" date="2020-11" db="EMBL/GenBank/DDBJ databases">
        <authorList>
            <person name="McCartney M.A."/>
            <person name="Auch B."/>
            <person name="Kono T."/>
            <person name="Mallez S."/>
            <person name="Becker A."/>
            <person name="Gohl D.M."/>
            <person name="Silverstein K.A.T."/>
            <person name="Koren S."/>
            <person name="Bechman K.B."/>
            <person name="Herman A."/>
            <person name="Abrahante J.E."/>
            <person name="Garbe J."/>
        </authorList>
    </citation>
    <scope>NUCLEOTIDE SEQUENCE</scope>
    <source>
        <strain evidence="1">Duluth1</strain>
        <tissue evidence="1">Whole animal</tissue>
    </source>
</reference>
<keyword evidence="2" id="KW-1185">Reference proteome</keyword>
<dbReference type="EMBL" id="JAIWYP010000007">
    <property type="protein sequence ID" value="KAH3794816.1"/>
    <property type="molecule type" value="Genomic_DNA"/>
</dbReference>
<evidence type="ECO:0000313" key="2">
    <source>
        <dbReference type="Proteomes" id="UP000828390"/>
    </source>
</evidence>
<accession>A0A9D4FDX0</accession>
<reference evidence="1" key="1">
    <citation type="journal article" date="2019" name="bioRxiv">
        <title>The Genome of the Zebra Mussel, Dreissena polymorpha: A Resource for Invasive Species Research.</title>
        <authorList>
            <person name="McCartney M.A."/>
            <person name="Auch B."/>
            <person name="Kono T."/>
            <person name="Mallez S."/>
            <person name="Zhang Y."/>
            <person name="Obille A."/>
            <person name="Becker A."/>
            <person name="Abrahante J.E."/>
            <person name="Garbe J."/>
            <person name="Badalamenti J.P."/>
            <person name="Herman A."/>
            <person name="Mangelson H."/>
            <person name="Liachko I."/>
            <person name="Sullivan S."/>
            <person name="Sone E.D."/>
            <person name="Koren S."/>
            <person name="Silverstein K.A.T."/>
            <person name="Beckman K.B."/>
            <person name="Gohl D.M."/>
        </authorList>
    </citation>
    <scope>NUCLEOTIDE SEQUENCE</scope>
    <source>
        <strain evidence="1">Duluth1</strain>
        <tissue evidence="1">Whole animal</tissue>
    </source>
</reference>
<sequence length="53" mass="5926">MNPCIEQGVSTDVHQLFLYSGDRSQFRSCQFCCAINQSPFSALSTCDKCSHFS</sequence>
<dbReference type="AlphaFoldDB" id="A0A9D4FDX0"/>
<organism evidence="1 2">
    <name type="scientific">Dreissena polymorpha</name>
    <name type="common">Zebra mussel</name>
    <name type="synonym">Mytilus polymorpha</name>
    <dbReference type="NCBI Taxonomy" id="45954"/>
    <lineage>
        <taxon>Eukaryota</taxon>
        <taxon>Metazoa</taxon>
        <taxon>Spiralia</taxon>
        <taxon>Lophotrochozoa</taxon>
        <taxon>Mollusca</taxon>
        <taxon>Bivalvia</taxon>
        <taxon>Autobranchia</taxon>
        <taxon>Heteroconchia</taxon>
        <taxon>Euheterodonta</taxon>
        <taxon>Imparidentia</taxon>
        <taxon>Neoheterodontei</taxon>
        <taxon>Myida</taxon>
        <taxon>Dreissenoidea</taxon>
        <taxon>Dreissenidae</taxon>
        <taxon>Dreissena</taxon>
    </lineage>
</organism>
<dbReference type="Proteomes" id="UP000828390">
    <property type="component" value="Unassembled WGS sequence"/>
</dbReference>
<protein>
    <submittedName>
        <fullName evidence="1">Uncharacterized protein</fullName>
    </submittedName>
</protein>
<evidence type="ECO:0000313" key="1">
    <source>
        <dbReference type="EMBL" id="KAH3794816.1"/>
    </source>
</evidence>
<comment type="caution">
    <text evidence="1">The sequence shown here is derived from an EMBL/GenBank/DDBJ whole genome shotgun (WGS) entry which is preliminary data.</text>
</comment>
<gene>
    <name evidence="1" type="ORF">DPMN_148355</name>
</gene>
<name>A0A9D4FDX0_DREPO</name>
<proteinExistence type="predicted"/>